<proteinExistence type="predicted"/>
<comment type="caution">
    <text evidence="1">The sequence shown here is derived from an EMBL/GenBank/DDBJ whole genome shotgun (WGS) entry which is preliminary data.</text>
</comment>
<dbReference type="Proteomes" id="UP000281726">
    <property type="component" value="Unassembled WGS sequence"/>
</dbReference>
<name>A0A3A9Z7W1_9ACTN</name>
<protein>
    <recommendedName>
        <fullName evidence="3">ESX-1 secretion-associated protein</fullName>
    </recommendedName>
</protein>
<gene>
    <name evidence="1" type="ORF">D7223_18810</name>
</gene>
<dbReference type="OrthoDB" id="3390224at2"/>
<dbReference type="RefSeq" id="WP_120729726.1">
    <property type="nucleotide sequence ID" value="NZ_RBAK01000007.1"/>
</dbReference>
<keyword evidence="2" id="KW-1185">Reference proteome</keyword>
<evidence type="ECO:0008006" key="3">
    <source>
        <dbReference type="Google" id="ProtNLM"/>
    </source>
</evidence>
<reference evidence="1 2" key="1">
    <citation type="journal article" date="2004" name="Syst. Appl. Microbiol.">
        <title>Cryptoendolithic actinomycetes from antarctic sandstone rock samples: Micromonospora endolithica sp. nov. and two isolates related to Micromonospora coerulea Jensen 1932.</title>
        <authorList>
            <person name="Hirsch P."/>
            <person name="Mevs U."/>
            <person name="Kroppenstedt R.M."/>
            <person name="Schumann P."/>
            <person name="Stackebrandt E."/>
        </authorList>
    </citation>
    <scope>NUCLEOTIDE SEQUENCE [LARGE SCALE GENOMIC DNA]</scope>
    <source>
        <strain evidence="1 2">JCM 12677</strain>
    </source>
</reference>
<evidence type="ECO:0000313" key="1">
    <source>
        <dbReference type="EMBL" id="RKN44318.1"/>
    </source>
</evidence>
<evidence type="ECO:0000313" key="2">
    <source>
        <dbReference type="Proteomes" id="UP000281726"/>
    </source>
</evidence>
<dbReference type="AlphaFoldDB" id="A0A3A9Z7W1"/>
<dbReference type="EMBL" id="RBAK01000007">
    <property type="protein sequence ID" value="RKN44318.1"/>
    <property type="molecule type" value="Genomic_DNA"/>
</dbReference>
<sequence>MPPPGEGKLRVSIEALRKDAAVWDDSGDIMRSAAQVAARLDLAALHFSYVGDKVGLVELYQQLQDRLIRLLSQGSETCETVATSLRNAADGYERDEADAVHRLNNIY</sequence>
<accession>A0A3A9Z7W1</accession>
<organism evidence="1 2">
    <name type="scientific">Micromonospora endolithica</name>
    <dbReference type="NCBI Taxonomy" id="230091"/>
    <lineage>
        <taxon>Bacteria</taxon>
        <taxon>Bacillati</taxon>
        <taxon>Actinomycetota</taxon>
        <taxon>Actinomycetes</taxon>
        <taxon>Micromonosporales</taxon>
        <taxon>Micromonosporaceae</taxon>
        <taxon>Micromonospora</taxon>
    </lineage>
</organism>